<sequence>MNRSDRQIVFFTAGSHGLVHTYELAIPILMTVWLIEFSVTAALLGAAVTVGYGLFGVGALPGGILVDRYGSKPLILASLLGMAAAFLLASLAPSFVTLVIAIGIWGIAASVYHPAGLALISTSIEKPGVAYGYHGMGGNIGIALGPLATAVLLTQFDWRIVAAVLTIPTAIIVVYGLLVDIDDQTVAPKTEGNTTNSDTSSTKGKLTVAAIQRDTRTLFTLGFSIIFVIVLLSGLYYRAFLTFLPDLLGDLLGGLVDISLFGEGSVVAEEFDIGHYLYVGILLFGIGGQYLGGYLAQRFAPERALGYVLAVLAGLALLFVPAVAIGVVPFVGVALLLGIALFTIQPLQQATVAAYSPEETRGLSFGYTFLAIFGIGALGAAIAGTVLTVASIDALFVVLAAIAVTGALVVTIFRRNIVSSGR</sequence>
<feature type="transmembrane region" description="Helical" evidence="6">
    <location>
        <begin position="326"/>
        <end position="344"/>
    </location>
</feature>
<dbReference type="Pfam" id="PF07690">
    <property type="entry name" value="MFS_1"/>
    <property type="match status" value="1"/>
</dbReference>
<dbReference type="InterPro" id="IPR011701">
    <property type="entry name" value="MFS"/>
</dbReference>
<dbReference type="PANTHER" id="PTHR43124:SF3">
    <property type="entry name" value="CHLORAMPHENICOL EFFLUX PUMP RV0191"/>
    <property type="match status" value="1"/>
</dbReference>
<evidence type="ECO:0000256" key="5">
    <source>
        <dbReference type="ARBA" id="ARBA00023136"/>
    </source>
</evidence>
<dbReference type="PANTHER" id="PTHR43124">
    <property type="entry name" value="PURINE EFFLUX PUMP PBUE"/>
    <property type="match status" value="1"/>
</dbReference>
<dbReference type="SUPFAM" id="SSF103473">
    <property type="entry name" value="MFS general substrate transporter"/>
    <property type="match status" value="1"/>
</dbReference>
<evidence type="ECO:0000256" key="6">
    <source>
        <dbReference type="SAM" id="Phobius"/>
    </source>
</evidence>
<keyword evidence="5 6" id="KW-0472">Membrane</keyword>
<evidence type="ECO:0000259" key="7">
    <source>
        <dbReference type="PROSITE" id="PS50850"/>
    </source>
</evidence>
<evidence type="ECO:0000313" key="9">
    <source>
        <dbReference type="Proteomes" id="UP001203207"/>
    </source>
</evidence>
<feature type="transmembrane region" description="Helical" evidence="6">
    <location>
        <begin position="160"/>
        <end position="179"/>
    </location>
</feature>
<feature type="transmembrane region" description="Helical" evidence="6">
    <location>
        <begin position="273"/>
        <end position="292"/>
    </location>
</feature>
<dbReference type="Proteomes" id="UP001203207">
    <property type="component" value="Unassembled WGS sequence"/>
</dbReference>
<feature type="transmembrane region" description="Helical" evidence="6">
    <location>
        <begin position="304"/>
        <end position="320"/>
    </location>
</feature>
<keyword evidence="4 6" id="KW-1133">Transmembrane helix</keyword>
<feature type="transmembrane region" description="Helical" evidence="6">
    <location>
        <begin position="41"/>
        <end position="66"/>
    </location>
</feature>
<dbReference type="EMBL" id="JAKRVX010000008">
    <property type="protein sequence ID" value="MCL9818129.1"/>
    <property type="molecule type" value="Genomic_DNA"/>
</dbReference>
<feature type="transmembrane region" description="Helical" evidence="6">
    <location>
        <begin position="98"/>
        <end position="120"/>
    </location>
</feature>
<keyword evidence="2" id="KW-1003">Cell membrane</keyword>
<evidence type="ECO:0000256" key="4">
    <source>
        <dbReference type="ARBA" id="ARBA00022989"/>
    </source>
</evidence>
<evidence type="ECO:0000256" key="1">
    <source>
        <dbReference type="ARBA" id="ARBA00004651"/>
    </source>
</evidence>
<feature type="domain" description="Major facilitator superfamily (MFS) profile" evidence="7">
    <location>
        <begin position="1"/>
        <end position="418"/>
    </location>
</feature>
<evidence type="ECO:0000256" key="3">
    <source>
        <dbReference type="ARBA" id="ARBA00022692"/>
    </source>
</evidence>
<accession>A0AAE3KD40</accession>
<dbReference type="AlphaFoldDB" id="A0AAE3KD40"/>
<feature type="transmembrane region" description="Helical" evidence="6">
    <location>
        <begin position="394"/>
        <end position="413"/>
    </location>
</feature>
<dbReference type="InterPro" id="IPR036259">
    <property type="entry name" value="MFS_trans_sf"/>
</dbReference>
<feature type="transmembrane region" description="Helical" evidence="6">
    <location>
        <begin position="365"/>
        <end position="388"/>
    </location>
</feature>
<gene>
    <name evidence="8" type="ORF">AArcSt2_14390</name>
</gene>
<dbReference type="GO" id="GO:0005886">
    <property type="term" value="C:plasma membrane"/>
    <property type="evidence" value="ECO:0007669"/>
    <property type="project" value="UniProtKB-SubCell"/>
</dbReference>
<protein>
    <submittedName>
        <fullName evidence="8">MFS transporter</fullName>
    </submittedName>
</protein>
<keyword evidence="3 6" id="KW-0812">Transmembrane</keyword>
<reference evidence="8" key="2">
    <citation type="submission" date="2022-02" db="EMBL/GenBank/DDBJ databases">
        <authorList>
            <person name="Elcheninov A.G."/>
            <person name="Sorokin D.Y."/>
            <person name="Kublanov I.V."/>
        </authorList>
    </citation>
    <scope>NUCLEOTIDE SEQUENCE</scope>
    <source>
        <strain evidence="8">AArc-St2</strain>
    </source>
</reference>
<feature type="transmembrane region" description="Helical" evidence="6">
    <location>
        <begin position="9"/>
        <end position="35"/>
    </location>
</feature>
<name>A0AAE3KD40_9EURY</name>
<proteinExistence type="predicted"/>
<keyword evidence="9" id="KW-1185">Reference proteome</keyword>
<feature type="transmembrane region" description="Helical" evidence="6">
    <location>
        <begin position="218"/>
        <end position="237"/>
    </location>
</feature>
<dbReference type="Gene3D" id="1.20.1250.20">
    <property type="entry name" value="MFS general substrate transporter like domains"/>
    <property type="match status" value="1"/>
</dbReference>
<feature type="transmembrane region" description="Helical" evidence="6">
    <location>
        <begin position="73"/>
        <end position="92"/>
    </location>
</feature>
<evidence type="ECO:0000256" key="2">
    <source>
        <dbReference type="ARBA" id="ARBA00022475"/>
    </source>
</evidence>
<dbReference type="PROSITE" id="PS50850">
    <property type="entry name" value="MFS"/>
    <property type="match status" value="1"/>
</dbReference>
<feature type="transmembrane region" description="Helical" evidence="6">
    <location>
        <begin position="132"/>
        <end position="154"/>
    </location>
</feature>
<comment type="caution">
    <text evidence="8">The sequence shown here is derived from an EMBL/GenBank/DDBJ whole genome shotgun (WGS) entry which is preliminary data.</text>
</comment>
<dbReference type="InterPro" id="IPR020846">
    <property type="entry name" value="MFS_dom"/>
</dbReference>
<reference evidence="8" key="1">
    <citation type="journal article" date="2022" name="Syst. Appl. Microbiol.">
        <title>Natronocalculus amylovorans gen. nov., sp. nov., and Natranaeroarchaeum aerophilus sp. nov., dominant culturable amylolytic natronoarchaea from hypersaline soda lakes in southwestern Siberia.</title>
        <authorList>
            <person name="Sorokin D.Y."/>
            <person name="Elcheninov A.G."/>
            <person name="Khizhniak T.V."/>
            <person name="Koenen M."/>
            <person name="Bale N.J."/>
            <person name="Damste J.S.S."/>
            <person name="Kublanov I.V."/>
        </authorList>
    </citation>
    <scope>NUCLEOTIDE SEQUENCE</scope>
    <source>
        <strain evidence="8">AArc-St2</strain>
    </source>
</reference>
<evidence type="ECO:0000313" key="8">
    <source>
        <dbReference type="EMBL" id="MCL9818129.1"/>
    </source>
</evidence>
<organism evidence="8 9">
    <name type="scientific">Natronocalculus amylovorans</name>
    <dbReference type="NCBI Taxonomy" id="2917812"/>
    <lineage>
        <taxon>Archaea</taxon>
        <taxon>Methanobacteriati</taxon>
        <taxon>Methanobacteriota</taxon>
        <taxon>Stenosarchaea group</taxon>
        <taxon>Halobacteria</taxon>
        <taxon>Halobacteriales</taxon>
        <taxon>Haloferacaceae</taxon>
        <taxon>Natronocalculus</taxon>
    </lineage>
</organism>
<dbReference type="RefSeq" id="WP_174654949.1">
    <property type="nucleotide sequence ID" value="NZ_JAKRVX010000008.1"/>
</dbReference>
<dbReference type="GO" id="GO:0022857">
    <property type="term" value="F:transmembrane transporter activity"/>
    <property type="evidence" value="ECO:0007669"/>
    <property type="project" value="InterPro"/>
</dbReference>
<comment type="subcellular location">
    <subcellularLocation>
        <location evidence="1">Cell membrane</location>
        <topology evidence="1">Multi-pass membrane protein</topology>
    </subcellularLocation>
</comment>
<dbReference type="InterPro" id="IPR050189">
    <property type="entry name" value="MFS_Efflux_Transporters"/>
</dbReference>